<dbReference type="EMBL" id="PJEX01000156">
    <property type="protein sequence ID" value="TKW54081.1"/>
    <property type="molecule type" value="Genomic_DNA"/>
</dbReference>
<comment type="caution">
    <text evidence="3">The sequence shown here is derived from an EMBL/GenBank/DDBJ whole genome shotgun (WGS) entry which is preliminary data.</text>
</comment>
<keyword evidence="2" id="KW-0732">Signal</keyword>
<proteinExistence type="predicted"/>
<evidence type="ECO:0000256" key="1">
    <source>
        <dbReference type="SAM" id="MobiDB-lite"/>
    </source>
</evidence>
<evidence type="ECO:0000313" key="3">
    <source>
        <dbReference type="EMBL" id="TKW54081.1"/>
    </source>
</evidence>
<protein>
    <submittedName>
        <fullName evidence="3">Uncharacterized protein</fullName>
    </submittedName>
</protein>
<reference evidence="3 4" key="1">
    <citation type="journal article" date="2019" name="PLoS ONE">
        <title>Comparative genome analysis indicates high evolutionary potential of pathogenicity genes in Colletotrichum tanaceti.</title>
        <authorList>
            <person name="Lelwala R.V."/>
            <person name="Korhonen P.K."/>
            <person name="Young N.D."/>
            <person name="Scott J.B."/>
            <person name="Ades P.A."/>
            <person name="Gasser R.B."/>
            <person name="Taylor P.W.J."/>
        </authorList>
    </citation>
    <scope>NUCLEOTIDE SEQUENCE [LARGE SCALE GENOMIC DNA]</scope>
    <source>
        <strain evidence="3">BRIP57314</strain>
    </source>
</reference>
<dbReference type="AlphaFoldDB" id="A0A4U6XE63"/>
<gene>
    <name evidence="3" type="ORF">CTA1_5623</name>
</gene>
<feature type="region of interest" description="Disordered" evidence="1">
    <location>
        <begin position="219"/>
        <end position="242"/>
    </location>
</feature>
<feature type="chain" id="PRO_5020866326" evidence="2">
    <location>
        <begin position="18"/>
        <end position="267"/>
    </location>
</feature>
<name>A0A4U6XE63_9PEZI</name>
<keyword evidence="4" id="KW-1185">Reference proteome</keyword>
<dbReference type="Proteomes" id="UP000310108">
    <property type="component" value="Unassembled WGS sequence"/>
</dbReference>
<organism evidence="3 4">
    <name type="scientific">Colletotrichum tanaceti</name>
    <dbReference type="NCBI Taxonomy" id="1306861"/>
    <lineage>
        <taxon>Eukaryota</taxon>
        <taxon>Fungi</taxon>
        <taxon>Dikarya</taxon>
        <taxon>Ascomycota</taxon>
        <taxon>Pezizomycotina</taxon>
        <taxon>Sordariomycetes</taxon>
        <taxon>Hypocreomycetidae</taxon>
        <taxon>Glomerellales</taxon>
        <taxon>Glomerellaceae</taxon>
        <taxon>Colletotrichum</taxon>
        <taxon>Colletotrichum destructivum species complex</taxon>
    </lineage>
</organism>
<evidence type="ECO:0000313" key="4">
    <source>
        <dbReference type="Proteomes" id="UP000310108"/>
    </source>
</evidence>
<evidence type="ECO:0000256" key="2">
    <source>
        <dbReference type="SAM" id="SignalP"/>
    </source>
</evidence>
<dbReference type="OrthoDB" id="5101370at2759"/>
<sequence length="267" mass="28285">MLPLVFAFAAVASGARIQPRQDDCSSTITLDALTVTRVDPISIYILPGQLAPTGSSNNNNNNNDNNNDPFTVVYTTVYATFCPECSQGLRPQTYTITQTCTGSITSCQPSGNELPAGYTTTQATCTDCPVPFSAVLTVPQATDVVVTSTYLEVVTAPDLTTTRTRTVIRTCASEPCLPEITGYTGRVSTIDAGLFAEPAVTKTATVTKTHERTATVTREPTGTFRPGAFNNNNDDEDDKSGAGRLVSSDRSLLFGISAFVLLLVASS</sequence>
<feature type="signal peptide" evidence="2">
    <location>
        <begin position="1"/>
        <end position="17"/>
    </location>
</feature>
<dbReference type="STRING" id="1306861.A0A4U6XE63"/>
<accession>A0A4U6XE63</accession>